<dbReference type="GO" id="GO:0008360">
    <property type="term" value="P:regulation of cell shape"/>
    <property type="evidence" value="ECO:0007669"/>
    <property type="project" value="UniProtKB-KW"/>
</dbReference>
<accession>A0A2Z6T626</accession>
<dbReference type="EMBL" id="BFBY01000001">
    <property type="protein sequence ID" value="GBG04324.1"/>
    <property type="molecule type" value="Genomic_DNA"/>
</dbReference>
<keyword evidence="9" id="KW-1185">Reference proteome</keyword>
<dbReference type="RefSeq" id="WP_117117653.1">
    <property type="nucleotide sequence ID" value="NZ_BFBY01000001.1"/>
</dbReference>
<organism evidence="8 9">
    <name type="scientific">Lactobacillus rodentium</name>
    <dbReference type="NCBI Taxonomy" id="947835"/>
    <lineage>
        <taxon>Bacteria</taxon>
        <taxon>Bacillati</taxon>
        <taxon>Bacillota</taxon>
        <taxon>Bacilli</taxon>
        <taxon>Lactobacillales</taxon>
        <taxon>Lactobacillaceae</taxon>
        <taxon>Lactobacillus</taxon>
    </lineage>
</organism>
<dbReference type="OrthoDB" id="9801055at2"/>
<dbReference type="FunFam" id="3.40.50.1860:FF:000001">
    <property type="entry name" value="Glutamate racemase"/>
    <property type="match status" value="1"/>
</dbReference>
<dbReference type="GO" id="GO:0009252">
    <property type="term" value="P:peptidoglycan biosynthetic process"/>
    <property type="evidence" value="ECO:0007669"/>
    <property type="project" value="UniProtKB-UniRule"/>
</dbReference>
<evidence type="ECO:0000256" key="3">
    <source>
        <dbReference type="ARBA" id="ARBA00022960"/>
    </source>
</evidence>
<comment type="similarity">
    <text evidence="7">Belongs to the aspartate/glutamate racemases family.</text>
</comment>
<evidence type="ECO:0000256" key="2">
    <source>
        <dbReference type="ARBA" id="ARBA00013090"/>
    </source>
</evidence>
<keyword evidence="3 7" id="KW-0133">Cell shape</keyword>
<dbReference type="UniPathway" id="UPA00219"/>
<feature type="active site" description="Proton donor/acceptor" evidence="7">
    <location>
        <position position="183"/>
    </location>
</feature>
<sequence length="263" mass="29208">MDNRPIGVLDSGLGGLTVLKKVIEKLPNESTIFIGDQAHMPYGDRSEEEIIKLTRASVNFLLKQDVKLIIFGCNTATAVAMPKIQKEVPVQLIGVIQSGALAASQKTRNKKVAVLGTTVTQESHAYQKEIQARDAAIQVKEYAEPLWAPLVESNPEEEKKLEVVKEGLAEIKDQDFDTLILGCTHYPLLTKEIRANLAPSKQILDPADQVATYTYNVLKRDHMLAQGPAKHEYFTTATNTAKFNQIARNWMEDATIESKHVND</sequence>
<proteinExistence type="inferred from homology"/>
<comment type="function">
    <text evidence="7">Provides the (R)-glutamate required for cell wall biosynthesis.</text>
</comment>
<dbReference type="InterPro" id="IPR033134">
    <property type="entry name" value="Asp/Glu_racemase_AS_2"/>
</dbReference>
<feature type="binding site" evidence="7">
    <location>
        <begin position="74"/>
        <end position="75"/>
    </location>
    <ligand>
        <name>substrate</name>
    </ligand>
</feature>
<feature type="binding site" evidence="7">
    <location>
        <begin position="184"/>
        <end position="185"/>
    </location>
    <ligand>
        <name>substrate</name>
    </ligand>
</feature>
<dbReference type="SUPFAM" id="SSF53681">
    <property type="entry name" value="Aspartate/glutamate racemase"/>
    <property type="match status" value="2"/>
</dbReference>
<comment type="catalytic activity">
    <reaction evidence="1 7">
        <text>L-glutamate = D-glutamate</text>
        <dbReference type="Rhea" id="RHEA:12813"/>
        <dbReference type="ChEBI" id="CHEBI:29985"/>
        <dbReference type="ChEBI" id="CHEBI:29986"/>
        <dbReference type="EC" id="5.1.1.3"/>
    </reaction>
</comment>
<dbReference type="PANTHER" id="PTHR21198">
    <property type="entry name" value="GLUTAMATE RACEMASE"/>
    <property type="match status" value="1"/>
</dbReference>
<gene>
    <name evidence="7 8" type="primary">murI</name>
    <name evidence="8" type="ORF">LrDSM24759_02380</name>
</gene>
<keyword evidence="4 7" id="KW-0573">Peptidoglycan synthesis</keyword>
<evidence type="ECO:0000313" key="8">
    <source>
        <dbReference type="EMBL" id="GBG04324.1"/>
    </source>
</evidence>
<evidence type="ECO:0000256" key="7">
    <source>
        <dbReference type="HAMAP-Rule" id="MF_00258"/>
    </source>
</evidence>
<evidence type="ECO:0000256" key="1">
    <source>
        <dbReference type="ARBA" id="ARBA00001602"/>
    </source>
</evidence>
<evidence type="ECO:0000256" key="6">
    <source>
        <dbReference type="ARBA" id="ARBA00023316"/>
    </source>
</evidence>
<name>A0A2Z6T626_9LACO</name>
<evidence type="ECO:0000313" key="9">
    <source>
        <dbReference type="Proteomes" id="UP000257317"/>
    </source>
</evidence>
<evidence type="ECO:0000256" key="4">
    <source>
        <dbReference type="ARBA" id="ARBA00022984"/>
    </source>
</evidence>
<dbReference type="PANTHER" id="PTHR21198:SF2">
    <property type="entry name" value="GLUTAMATE RACEMASE"/>
    <property type="match status" value="1"/>
</dbReference>
<keyword evidence="6 7" id="KW-0961">Cell wall biogenesis/degradation</keyword>
<feature type="active site" description="Proton donor/acceptor" evidence="7">
    <location>
        <position position="73"/>
    </location>
</feature>
<dbReference type="GO" id="GO:0071555">
    <property type="term" value="P:cell wall organization"/>
    <property type="evidence" value="ECO:0007669"/>
    <property type="project" value="UniProtKB-KW"/>
</dbReference>
<comment type="pathway">
    <text evidence="7">Cell wall biogenesis; peptidoglycan biosynthesis.</text>
</comment>
<reference evidence="9" key="1">
    <citation type="submission" date="2018-03" db="EMBL/GenBank/DDBJ databases">
        <title>New taxa in the Lactobacillus gasseri group.</title>
        <authorList>
            <person name="Tanizawa Y."/>
            <person name="Tohno M."/>
            <person name="Endo A."/>
            <person name="Arita M."/>
        </authorList>
    </citation>
    <scope>NUCLEOTIDE SEQUENCE [LARGE SCALE GENOMIC DNA]</scope>
    <source>
        <strain evidence="9">DSM 24759</strain>
    </source>
</reference>
<dbReference type="Proteomes" id="UP000257317">
    <property type="component" value="Unassembled WGS sequence"/>
</dbReference>
<dbReference type="Pfam" id="PF01177">
    <property type="entry name" value="Asp_Glu_race"/>
    <property type="match status" value="1"/>
</dbReference>
<comment type="caution">
    <text evidence="8">The sequence shown here is derived from an EMBL/GenBank/DDBJ whole genome shotgun (WGS) entry which is preliminary data.</text>
</comment>
<feature type="binding site" evidence="7">
    <location>
        <begin position="10"/>
        <end position="11"/>
    </location>
    <ligand>
        <name>substrate</name>
    </ligand>
</feature>
<dbReference type="InterPro" id="IPR004391">
    <property type="entry name" value="Glu_race"/>
</dbReference>
<dbReference type="HAMAP" id="MF_00258">
    <property type="entry name" value="Glu_racemase"/>
    <property type="match status" value="1"/>
</dbReference>
<dbReference type="InterPro" id="IPR001920">
    <property type="entry name" value="Asp/Glu_race"/>
</dbReference>
<dbReference type="NCBIfam" id="TIGR00067">
    <property type="entry name" value="glut_race"/>
    <property type="match status" value="1"/>
</dbReference>
<dbReference type="Gene3D" id="3.40.50.1860">
    <property type="match status" value="2"/>
</dbReference>
<evidence type="ECO:0000256" key="5">
    <source>
        <dbReference type="ARBA" id="ARBA00023235"/>
    </source>
</evidence>
<feature type="binding site" evidence="7">
    <location>
        <begin position="42"/>
        <end position="43"/>
    </location>
    <ligand>
        <name>substrate</name>
    </ligand>
</feature>
<keyword evidence="5 7" id="KW-0413">Isomerase</keyword>
<protein>
    <recommendedName>
        <fullName evidence="2 7">Glutamate racemase</fullName>
        <ecNumber evidence="2 7">5.1.1.3</ecNumber>
    </recommendedName>
</protein>
<dbReference type="GO" id="GO:0008881">
    <property type="term" value="F:glutamate racemase activity"/>
    <property type="evidence" value="ECO:0007669"/>
    <property type="project" value="UniProtKB-UniRule"/>
</dbReference>
<dbReference type="InterPro" id="IPR015942">
    <property type="entry name" value="Asp/Glu/hydantoin_racemase"/>
</dbReference>
<dbReference type="AlphaFoldDB" id="A0A2Z6T626"/>
<dbReference type="PROSITE" id="PS00924">
    <property type="entry name" value="ASP_GLU_RACEMASE_2"/>
    <property type="match status" value="1"/>
</dbReference>
<dbReference type="EC" id="5.1.1.3" evidence="2 7"/>